<dbReference type="RefSeq" id="WP_237873941.1">
    <property type="nucleotide sequence ID" value="NZ_JAKLTR010000010.1"/>
</dbReference>
<dbReference type="Gene3D" id="2.60.120.380">
    <property type="match status" value="1"/>
</dbReference>
<dbReference type="InterPro" id="IPR033403">
    <property type="entry name" value="DUF5110"/>
</dbReference>
<gene>
    <name evidence="4" type="ORF">LZZ85_15915</name>
</gene>
<feature type="domain" description="PA14" evidence="3">
    <location>
        <begin position="229"/>
        <end position="374"/>
    </location>
</feature>
<comment type="caution">
    <text evidence="4">The sequence shown here is derived from an EMBL/GenBank/DDBJ whole genome shotgun (WGS) entry which is preliminary data.</text>
</comment>
<dbReference type="Pfam" id="PF21365">
    <property type="entry name" value="Glyco_hydro_31_3rd"/>
    <property type="match status" value="1"/>
</dbReference>
<evidence type="ECO:0000313" key="4">
    <source>
        <dbReference type="EMBL" id="MCG2615787.1"/>
    </source>
</evidence>
<dbReference type="CDD" id="cd06591">
    <property type="entry name" value="GH31_xylosidase_XylS"/>
    <property type="match status" value="1"/>
</dbReference>
<dbReference type="SUPFAM" id="SSF51445">
    <property type="entry name" value="(Trans)glycosidases"/>
    <property type="match status" value="1"/>
</dbReference>
<dbReference type="PANTHER" id="PTHR43863:SF2">
    <property type="entry name" value="MALTASE-GLUCOAMYLASE"/>
    <property type="match status" value="1"/>
</dbReference>
<protein>
    <submittedName>
        <fullName evidence="4">DUF5110 domain-containing protein</fullName>
    </submittedName>
</protein>
<dbReference type="InterPro" id="IPR051816">
    <property type="entry name" value="Glycosyl_Hydrolase_31"/>
</dbReference>
<dbReference type="SUPFAM" id="SSF74650">
    <property type="entry name" value="Galactose mutarotase-like"/>
    <property type="match status" value="1"/>
</dbReference>
<dbReference type="SUPFAM" id="SSF56988">
    <property type="entry name" value="Anthrax protective antigen"/>
    <property type="match status" value="1"/>
</dbReference>
<evidence type="ECO:0000256" key="1">
    <source>
        <dbReference type="ARBA" id="ARBA00007806"/>
    </source>
</evidence>
<sequence length="956" mass="108761">MKAAIYHIFFLFITTIFSQLLNAAPGDQRFRLVDDGVLIFPDQRFSPGIRTVKVQVVTDRILRVIASPQEIVAGNNLVVTLAIPAGKFNTSVTDSSITIKTAGISATANLFSGAVYFSDASGRTLFEERKSGGRNITPVIWEGQSLYRLQQSFELAGDDAIYGLGQHQEDAFNYRGQQVILFQNNTEVAVPFILSSKNYGVLWDNGSYSKVGDTRSFLPLSSLQLFDRNNNAGWLTAIYRNDKNKQQEIAFEKAESVIDYAYLGDTKMKLPADFAIQKGSVTWEGAIAGPRTGEYKLRFTYAGYLKVWIDGKLLFDKWRQAWNPGAGVINLPMEKDKKKNIKIEWIPDGGESYLTANWLPPADPGWENAFSFDSEAGRQIDYYVVAGNNMDEVISGYRELTGKAQIVPKWAMGFWQSRERYKTQAELLNTAAEFRKRKIPLDNIVLDWSYWKQDDWGSQDFDSTRFPNPTAMIDQLHKDYKMQLMISVWPKFYEGIEAYKKFDANGWLYKRNIADRQRDWIAQGYTSTFYDAFNENARKGFWDLIHYKLYVRGIDAWWMDASEPDILSNVSPQKRKEQMTPNAFGTAAESLNMYPLQNAKGIYEGQRSVDPNKRVFLLTRSGFAGSQRYAATIWSGDIASRWEDMKSQISAGLNFSMSGLPYWTMDIGGFSVEPRFEKPNDADLAEWRELMTRWYQFGAFVPLFRSHGQFPFREIYNIAPEEHPAYKSMLYYNKLRYRLMPYIYTLAGNAYHHNATIMRGLVMDFGKDPVVKNIGDQFMFGPSLLINPVYTYQQTQRKLYLPAGVDWYDLYTGGHFAGGQTIAAESPYGVIPVYVKAGSIIPTGPEIEYTAQRSADPLIVYVYAGSNGSFDLYEDEGLNYNYEKGAFSGIRFEYNDAARTLTIGDRKGSFSGMLQSRTLYIQLVKPGKPSGMDFKPSGRKVLYRGKKLVVDLEASR</sequence>
<dbReference type="Pfam" id="PF17137">
    <property type="entry name" value="DUF5110"/>
    <property type="match status" value="1"/>
</dbReference>
<keyword evidence="2" id="KW-0326">Glycosidase</keyword>
<dbReference type="InterPro" id="IPR025887">
    <property type="entry name" value="Glyco_hydro_31_N_dom"/>
</dbReference>
<dbReference type="InterPro" id="IPR011658">
    <property type="entry name" value="PA14_dom"/>
</dbReference>
<comment type="similarity">
    <text evidence="1 2">Belongs to the glycosyl hydrolase 31 family.</text>
</comment>
<dbReference type="Gene3D" id="3.20.20.80">
    <property type="entry name" value="Glycosidases"/>
    <property type="match status" value="1"/>
</dbReference>
<reference evidence="4" key="1">
    <citation type="submission" date="2022-01" db="EMBL/GenBank/DDBJ databases">
        <authorList>
            <person name="Jo J.-H."/>
            <person name="Im W.-T."/>
        </authorList>
    </citation>
    <scope>NUCLEOTIDE SEQUENCE</scope>
    <source>
        <strain evidence="4">NA20</strain>
    </source>
</reference>
<dbReference type="PANTHER" id="PTHR43863">
    <property type="entry name" value="HYDROLASE, PUTATIVE (AFU_ORTHOLOGUE AFUA_1G03140)-RELATED"/>
    <property type="match status" value="1"/>
</dbReference>
<proteinExistence type="inferred from homology"/>
<dbReference type="EMBL" id="JAKLTR010000010">
    <property type="protein sequence ID" value="MCG2615787.1"/>
    <property type="molecule type" value="Genomic_DNA"/>
</dbReference>
<dbReference type="InterPro" id="IPR011013">
    <property type="entry name" value="Gal_mutarotase_sf_dom"/>
</dbReference>
<keyword evidence="5" id="KW-1185">Reference proteome</keyword>
<organism evidence="4 5">
    <name type="scientific">Terrimonas ginsenosidimutans</name>
    <dbReference type="NCBI Taxonomy" id="2908004"/>
    <lineage>
        <taxon>Bacteria</taxon>
        <taxon>Pseudomonadati</taxon>
        <taxon>Bacteroidota</taxon>
        <taxon>Chitinophagia</taxon>
        <taxon>Chitinophagales</taxon>
        <taxon>Chitinophagaceae</taxon>
        <taxon>Terrimonas</taxon>
    </lineage>
</organism>
<dbReference type="SUPFAM" id="SSF51011">
    <property type="entry name" value="Glycosyl hydrolase domain"/>
    <property type="match status" value="1"/>
</dbReference>
<dbReference type="CDD" id="cd14752">
    <property type="entry name" value="GH31_N"/>
    <property type="match status" value="1"/>
</dbReference>
<dbReference type="InterPro" id="IPR000322">
    <property type="entry name" value="Glyco_hydro_31_TIM"/>
</dbReference>
<keyword evidence="2" id="KW-0378">Hydrolase</keyword>
<dbReference type="PROSITE" id="PS51820">
    <property type="entry name" value="PA14"/>
    <property type="match status" value="1"/>
</dbReference>
<dbReference type="InterPro" id="IPR013780">
    <property type="entry name" value="Glyco_hydro_b"/>
</dbReference>
<dbReference type="Pfam" id="PF07691">
    <property type="entry name" value="PA14"/>
    <property type="match status" value="1"/>
</dbReference>
<evidence type="ECO:0000256" key="2">
    <source>
        <dbReference type="RuleBase" id="RU361185"/>
    </source>
</evidence>
<dbReference type="Pfam" id="PF01055">
    <property type="entry name" value="Glyco_hydro_31_2nd"/>
    <property type="match status" value="1"/>
</dbReference>
<dbReference type="InterPro" id="IPR037524">
    <property type="entry name" value="PA14/GLEYA"/>
</dbReference>
<dbReference type="InterPro" id="IPR048395">
    <property type="entry name" value="Glyco_hydro_31_C"/>
</dbReference>
<name>A0ABS9KTW8_9BACT</name>
<dbReference type="Gene3D" id="2.60.40.1180">
    <property type="entry name" value="Golgi alpha-mannosidase II"/>
    <property type="match status" value="2"/>
</dbReference>
<dbReference type="Proteomes" id="UP001165367">
    <property type="component" value="Unassembled WGS sequence"/>
</dbReference>
<accession>A0ABS9KTW8</accession>
<evidence type="ECO:0000259" key="3">
    <source>
        <dbReference type="PROSITE" id="PS51820"/>
    </source>
</evidence>
<evidence type="ECO:0000313" key="5">
    <source>
        <dbReference type="Proteomes" id="UP001165367"/>
    </source>
</evidence>
<dbReference type="InterPro" id="IPR017853">
    <property type="entry name" value="GH"/>
</dbReference>
<dbReference type="Gene3D" id="2.60.40.1760">
    <property type="entry name" value="glycosyl hydrolase (family 31)"/>
    <property type="match status" value="1"/>
</dbReference>
<dbReference type="Pfam" id="PF13802">
    <property type="entry name" value="Gal_mutarotas_2"/>
    <property type="match status" value="1"/>
</dbReference>
<dbReference type="SMART" id="SM00758">
    <property type="entry name" value="PA14"/>
    <property type="match status" value="1"/>
</dbReference>